<sequence>MDEQSGLYHSWFNRYGFDELIFYEWNSFGQHDNRKRLLSHEKLKGLKDKIKVWLRDTKNTERRHKEEVLVALKNLEIKIDSITASSEDRVSRTKLLYEINKIDKLETLDLHQKSRIKWDVEGDENFKFFHGLVNQIRRTNSIPNIMSDGTWVANPLQVKETFLNFFKLKLQPHKSMIDLPSITFPSNLISSDHDILEKDVTLEEIKFVVWDCGNDKASEPDGFTFGFAKRYWELLKKSYYGVYDQIKACLESSRTSILVNGSPTSEFSVKRGLRQGDPLYPFLFIIVMEGLYMALSEAFHSGLLYGIKIVFYLASGLKINIYKSNVYGVGVSDNEVHSMATDIGFSPGSFPFTYLGLPIGANMNLTEGGFGLNDISSKVIWSKIVGSSNFLHSIEILPSDSIRFRVGCGTSIGFWKDL</sequence>
<gene>
    <name evidence="1" type="ORF">Tci_022845</name>
</gene>
<organism evidence="1">
    <name type="scientific">Tanacetum cinerariifolium</name>
    <name type="common">Dalmatian daisy</name>
    <name type="synonym">Chrysanthemum cinerariifolium</name>
    <dbReference type="NCBI Taxonomy" id="118510"/>
    <lineage>
        <taxon>Eukaryota</taxon>
        <taxon>Viridiplantae</taxon>
        <taxon>Streptophyta</taxon>
        <taxon>Embryophyta</taxon>
        <taxon>Tracheophyta</taxon>
        <taxon>Spermatophyta</taxon>
        <taxon>Magnoliopsida</taxon>
        <taxon>eudicotyledons</taxon>
        <taxon>Gunneridae</taxon>
        <taxon>Pentapetalae</taxon>
        <taxon>asterids</taxon>
        <taxon>campanulids</taxon>
        <taxon>Asterales</taxon>
        <taxon>Asteraceae</taxon>
        <taxon>Asteroideae</taxon>
        <taxon>Anthemideae</taxon>
        <taxon>Anthemidinae</taxon>
        <taxon>Tanacetum</taxon>
    </lineage>
</organism>
<dbReference type="EMBL" id="BKCJ010002779">
    <property type="protein sequence ID" value="GEU50867.1"/>
    <property type="molecule type" value="Genomic_DNA"/>
</dbReference>
<comment type="caution">
    <text evidence="1">The sequence shown here is derived from an EMBL/GenBank/DDBJ whole genome shotgun (WGS) entry which is preliminary data.</text>
</comment>
<keyword evidence="1" id="KW-0548">Nucleotidyltransferase</keyword>
<dbReference type="AlphaFoldDB" id="A0A6L2KQ78"/>
<dbReference type="PANTHER" id="PTHR33116">
    <property type="entry name" value="REVERSE TRANSCRIPTASE ZINC-BINDING DOMAIN-CONTAINING PROTEIN-RELATED-RELATED"/>
    <property type="match status" value="1"/>
</dbReference>
<accession>A0A6L2KQ78</accession>
<evidence type="ECO:0000313" key="1">
    <source>
        <dbReference type="EMBL" id="GEU50867.1"/>
    </source>
</evidence>
<proteinExistence type="predicted"/>
<dbReference type="PANTHER" id="PTHR33116:SF78">
    <property type="entry name" value="OS12G0587133 PROTEIN"/>
    <property type="match status" value="1"/>
</dbReference>
<keyword evidence="1" id="KW-0808">Transferase</keyword>
<protein>
    <submittedName>
        <fullName evidence="1">RNA-directed DNA polymerase, eukaryota</fullName>
    </submittedName>
</protein>
<name>A0A6L2KQ78_TANCI</name>
<reference evidence="1" key="1">
    <citation type="journal article" date="2019" name="Sci. Rep.">
        <title>Draft genome of Tanacetum cinerariifolium, the natural source of mosquito coil.</title>
        <authorList>
            <person name="Yamashiro T."/>
            <person name="Shiraishi A."/>
            <person name="Satake H."/>
            <person name="Nakayama K."/>
        </authorList>
    </citation>
    <scope>NUCLEOTIDE SEQUENCE</scope>
</reference>
<keyword evidence="1" id="KW-0695">RNA-directed DNA polymerase</keyword>
<dbReference type="GO" id="GO:0003964">
    <property type="term" value="F:RNA-directed DNA polymerase activity"/>
    <property type="evidence" value="ECO:0007669"/>
    <property type="project" value="UniProtKB-KW"/>
</dbReference>